<dbReference type="PRINTS" id="PR01036">
    <property type="entry name" value="TCRTETB"/>
</dbReference>
<gene>
    <name evidence="9" type="ORF">JX265_006091</name>
</gene>
<name>A0A9Q0APL1_9PEZI</name>
<keyword evidence="3 7" id="KW-0812">Transmembrane</keyword>
<dbReference type="InterPro" id="IPR011701">
    <property type="entry name" value="MFS"/>
</dbReference>
<keyword evidence="4 7" id="KW-1133">Transmembrane helix</keyword>
<feature type="transmembrane region" description="Helical" evidence="7">
    <location>
        <begin position="90"/>
        <end position="109"/>
    </location>
</feature>
<comment type="subcellular location">
    <subcellularLocation>
        <location evidence="1">Membrane</location>
        <topology evidence="1">Multi-pass membrane protein</topology>
    </subcellularLocation>
</comment>
<evidence type="ECO:0000256" key="7">
    <source>
        <dbReference type="SAM" id="Phobius"/>
    </source>
</evidence>
<feature type="domain" description="Major facilitator superfamily (MFS) profile" evidence="8">
    <location>
        <begin position="56"/>
        <end position="528"/>
    </location>
</feature>
<comment type="caution">
    <text evidence="9">The sequence shown here is derived from an EMBL/GenBank/DDBJ whole genome shotgun (WGS) entry which is preliminary data.</text>
</comment>
<dbReference type="GO" id="GO:0022857">
    <property type="term" value="F:transmembrane transporter activity"/>
    <property type="evidence" value="ECO:0007669"/>
    <property type="project" value="InterPro"/>
</dbReference>
<feature type="compositionally biased region" description="Basic and acidic residues" evidence="6">
    <location>
        <begin position="24"/>
        <end position="33"/>
    </location>
</feature>
<dbReference type="PANTHER" id="PTHR23501">
    <property type="entry name" value="MAJOR FACILITATOR SUPERFAMILY"/>
    <property type="match status" value="1"/>
</dbReference>
<protein>
    <recommendedName>
        <fullName evidence="8">Major facilitator superfamily (MFS) profile domain-containing protein</fullName>
    </recommendedName>
</protein>
<dbReference type="Gene3D" id="1.20.1250.20">
    <property type="entry name" value="MFS general substrate transporter like domains"/>
    <property type="match status" value="1"/>
</dbReference>
<dbReference type="PANTHER" id="PTHR23501:SF102">
    <property type="entry name" value="DRUG TRANSPORTER, PUTATIVE (AFU_ORTHOLOGUE AFUA_3G08530)-RELATED"/>
    <property type="match status" value="1"/>
</dbReference>
<evidence type="ECO:0000256" key="4">
    <source>
        <dbReference type="ARBA" id="ARBA00022989"/>
    </source>
</evidence>
<keyword evidence="10" id="KW-1185">Reference proteome</keyword>
<dbReference type="Pfam" id="PF07690">
    <property type="entry name" value="MFS_1"/>
    <property type="match status" value="1"/>
</dbReference>
<feature type="transmembrane region" description="Helical" evidence="7">
    <location>
        <begin position="408"/>
        <end position="433"/>
    </location>
</feature>
<feature type="transmembrane region" description="Helical" evidence="7">
    <location>
        <begin position="121"/>
        <end position="140"/>
    </location>
</feature>
<proteinExistence type="inferred from homology"/>
<organism evidence="9 10">
    <name type="scientific">Neoarthrinium moseri</name>
    <dbReference type="NCBI Taxonomy" id="1658444"/>
    <lineage>
        <taxon>Eukaryota</taxon>
        <taxon>Fungi</taxon>
        <taxon>Dikarya</taxon>
        <taxon>Ascomycota</taxon>
        <taxon>Pezizomycotina</taxon>
        <taxon>Sordariomycetes</taxon>
        <taxon>Xylariomycetidae</taxon>
        <taxon>Amphisphaeriales</taxon>
        <taxon>Apiosporaceae</taxon>
        <taxon>Neoarthrinium</taxon>
    </lineage>
</organism>
<dbReference type="AlphaFoldDB" id="A0A9Q0APL1"/>
<dbReference type="Proteomes" id="UP000829685">
    <property type="component" value="Unassembled WGS sequence"/>
</dbReference>
<keyword evidence="5 7" id="KW-0472">Membrane</keyword>
<dbReference type="EMBL" id="JAFIMR010000013">
    <property type="protein sequence ID" value="KAI1871051.1"/>
    <property type="molecule type" value="Genomic_DNA"/>
</dbReference>
<evidence type="ECO:0000259" key="8">
    <source>
        <dbReference type="PROSITE" id="PS50850"/>
    </source>
</evidence>
<feature type="transmembrane region" description="Helical" evidence="7">
    <location>
        <begin position="55"/>
        <end position="78"/>
    </location>
</feature>
<feature type="transmembrane region" description="Helical" evidence="7">
    <location>
        <begin position="311"/>
        <end position="332"/>
    </location>
</feature>
<dbReference type="InterPro" id="IPR020846">
    <property type="entry name" value="MFS_dom"/>
</dbReference>
<evidence type="ECO:0000313" key="9">
    <source>
        <dbReference type="EMBL" id="KAI1871051.1"/>
    </source>
</evidence>
<dbReference type="GO" id="GO:0005886">
    <property type="term" value="C:plasma membrane"/>
    <property type="evidence" value="ECO:0007669"/>
    <property type="project" value="TreeGrafter"/>
</dbReference>
<feature type="transmembrane region" description="Helical" evidence="7">
    <location>
        <begin position="280"/>
        <end position="299"/>
    </location>
</feature>
<accession>A0A9Q0APL1</accession>
<feature type="transmembrane region" description="Helical" evidence="7">
    <location>
        <begin position="454"/>
        <end position="472"/>
    </location>
</feature>
<evidence type="ECO:0000256" key="2">
    <source>
        <dbReference type="ARBA" id="ARBA00007520"/>
    </source>
</evidence>
<evidence type="ECO:0000313" key="10">
    <source>
        <dbReference type="Proteomes" id="UP000829685"/>
    </source>
</evidence>
<evidence type="ECO:0000256" key="3">
    <source>
        <dbReference type="ARBA" id="ARBA00022692"/>
    </source>
</evidence>
<reference evidence="9" key="1">
    <citation type="submission" date="2021-03" db="EMBL/GenBank/DDBJ databases">
        <title>Revisited historic fungal species revealed as producer of novel bioactive compounds through whole genome sequencing and comparative genomics.</title>
        <authorList>
            <person name="Vignolle G.A."/>
            <person name="Hochenegger N."/>
            <person name="Mach R.L."/>
            <person name="Mach-Aigner A.R."/>
            <person name="Javad Rahimi M."/>
            <person name="Salim K.A."/>
            <person name="Chan C.M."/>
            <person name="Lim L.B.L."/>
            <person name="Cai F."/>
            <person name="Druzhinina I.S."/>
            <person name="U'Ren J.M."/>
            <person name="Derntl C."/>
        </authorList>
    </citation>
    <scope>NUCLEOTIDE SEQUENCE</scope>
    <source>
        <strain evidence="9">TUCIM 5799</strain>
    </source>
</reference>
<feature type="transmembrane region" description="Helical" evidence="7">
    <location>
        <begin position="152"/>
        <end position="173"/>
    </location>
</feature>
<feature type="compositionally biased region" description="Polar residues" evidence="6">
    <location>
        <begin position="1"/>
        <end position="20"/>
    </location>
</feature>
<dbReference type="InterPro" id="IPR036259">
    <property type="entry name" value="MFS_trans_sf"/>
</dbReference>
<evidence type="ECO:0000256" key="5">
    <source>
        <dbReference type="ARBA" id="ARBA00023136"/>
    </source>
</evidence>
<dbReference type="Gene3D" id="1.20.1720.10">
    <property type="entry name" value="Multidrug resistance protein D"/>
    <property type="match status" value="1"/>
</dbReference>
<evidence type="ECO:0000256" key="6">
    <source>
        <dbReference type="SAM" id="MobiDB-lite"/>
    </source>
</evidence>
<feature type="transmembrane region" description="Helical" evidence="7">
    <location>
        <begin position="180"/>
        <end position="202"/>
    </location>
</feature>
<feature type="transmembrane region" description="Helical" evidence="7">
    <location>
        <begin position="352"/>
        <end position="374"/>
    </location>
</feature>
<sequence>MSRRTTAGESPESKPTASPTDSDETPKDCESGSKLEPTQTNGTQARKHATFRRRVTMLSLFMILFLAALDTTIVSTALPTIASTLGANTAQYAWVGSSYTLASTSSTPIWAKLSDVAGRKLALITANCLFLAGDVVAALAQSTDMLIAARALQGAGGGGIMVLITIIIGDLFVIEERAKYYGLTGVVFAIASSTGPILGGVFTQSVGWRWCFWIQLPVGFASLMVIIFTLQVEAPQVALWTALRSLDWTGLALIVGGVISFLYGLESGGGGLLPWSNAKVVAPIIVGLVVLLMFCAWEVKFAKQPLIPPRIFSSATNVAAFTLQCLHSFVFISYDYFLPLYFQAVLRFTPVISGVSLLALVVPLSCMTIFAGIFIRRTGNFLYVIWFGTTLMTLGTGLLIALGSSTSWAEIICYEIIIGIGTGPLFQAPMIALQSHIQQEDMSPAMSALSFTRNLFSTISIIVGSILIQSRLGTSSLTSYASSVTHGNDGTSTSTAAYVNALHLMWAFYTGISGLMLSLTFFIERGPKRTTISAKQ</sequence>
<feature type="transmembrane region" description="Helical" evidence="7">
    <location>
        <begin position="214"/>
        <end position="234"/>
    </location>
</feature>
<dbReference type="SUPFAM" id="SSF103473">
    <property type="entry name" value="MFS general substrate transporter"/>
    <property type="match status" value="1"/>
</dbReference>
<feature type="region of interest" description="Disordered" evidence="6">
    <location>
        <begin position="1"/>
        <end position="48"/>
    </location>
</feature>
<feature type="transmembrane region" description="Helical" evidence="7">
    <location>
        <begin position="381"/>
        <end position="402"/>
    </location>
</feature>
<feature type="transmembrane region" description="Helical" evidence="7">
    <location>
        <begin position="504"/>
        <end position="523"/>
    </location>
</feature>
<comment type="similarity">
    <text evidence="2">Belongs to the major facilitator superfamily. TCR/Tet family.</text>
</comment>
<feature type="transmembrane region" description="Helical" evidence="7">
    <location>
        <begin position="246"/>
        <end position="265"/>
    </location>
</feature>
<dbReference type="PROSITE" id="PS50850">
    <property type="entry name" value="MFS"/>
    <property type="match status" value="1"/>
</dbReference>
<dbReference type="CDD" id="cd17502">
    <property type="entry name" value="MFS_Azr1_MDR_like"/>
    <property type="match status" value="1"/>
</dbReference>
<evidence type="ECO:0000256" key="1">
    <source>
        <dbReference type="ARBA" id="ARBA00004141"/>
    </source>
</evidence>